<dbReference type="EMBL" id="CP134844">
    <property type="protein sequence ID" value="WNL12569.1"/>
    <property type="molecule type" value="Genomic_DNA"/>
</dbReference>
<protein>
    <recommendedName>
        <fullName evidence="3">GIY-YIG domain-containing protein</fullName>
    </recommendedName>
</protein>
<dbReference type="EMBL" id="CP134851">
    <property type="protein sequence ID" value="WNL23589.1"/>
    <property type="molecule type" value="Genomic_DNA"/>
</dbReference>
<accession>A0AA96CQE6</accession>
<dbReference type="AlphaFoldDB" id="A0AA96CQE6"/>
<sequence>MQEKIFHSYMKSSIFFTLEKLRDINYQLLKEHNIVKSSNIYFVTKVKKMRFDVSSINFGFNYNIKGKLKYGNRIKKFEYSIPNLLFSLDIELQNTFGNWKKYVKFLYSYNKKDYYPIFYKFKKEHILSEKTNSDGKYLVIDSGFAKRAIEGHDSNEIFFYADNIFGLLEPFEILGELIYIGRSQDVIKRLSKHEKFRNFSLELNDDEELLFHFLEFEDEKIEKELFTKKNFSFIIRDFVDEIEKENRIKIIEAILINYFKPTINIKEKK</sequence>
<organism evidence="1">
    <name type="scientific">Arcobacter sp. AZ-2023</name>
    <dbReference type="NCBI Taxonomy" id="3074453"/>
    <lineage>
        <taxon>Bacteria</taxon>
        <taxon>Pseudomonadati</taxon>
        <taxon>Campylobacterota</taxon>
        <taxon>Epsilonproteobacteria</taxon>
        <taxon>Campylobacterales</taxon>
        <taxon>Arcobacteraceae</taxon>
        <taxon>Arcobacter</taxon>
    </lineage>
</organism>
<evidence type="ECO:0000313" key="2">
    <source>
        <dbReference type="EMBL" id="WNL23589.1"/>
    </source>
</evidence>
<evidence type="ECO:0008006" key="3">
    <source>
        <dbReference type="Google" id="ProtNLM"/>
    </source>
</evidence>
<name>A0AA96CQE6_9BACT</name>
<proteinExistence type="predicted"/>
<reference evidence="2" key="1">
    <citation type="submission" date="2023-09" db="EMBL/GenBank/DDBJ databases">
        <title>Arcobacter tbilisiensis sp. nov. isolated from chicken meat in Tbilisi, Georgia.</title>
        <authorList>
            <person name="Matthias R."/>
            <person name="Zautner A.E."/>
        </authorList>
    </citation>
    <scope>NUCLEOTIDE SEQUENCE</scope>
    <source>
        <strain evidence="2">LEO 74</strain>
    </source>
</reference>
<evidence type="ECO:0000313" key="1">
    <source>
        <dbReference type="EMBL" id="WNL12569.1"/>
    </source>
</evidence>
<gene>
    <name evidence="1" type="ORF">RJG52_00535</name>
    <name evidence="2" type="ORF">RJG55_00540</name>
</gene>
<reference evidence="1" key="2">
    <citation type="submission" date="2023-09" db="EMBL/GenBank/DDBJ databases">
        <title>Characterization of Arcobacter Isolates from Retail Chicken Sold in Supermarkets in Tbilisi, Georgia.</title>
        <authorList>
            <person name="Matthias R."/>
            <person name="Zautner A.E."/>
        </authorList>
    </citation>
    <scope>NUCLEOTIDE SEQUENCE</scope>
    <source>
        <strain evidence="1">LEO 109</strain>
    </source>
</reference>